<evidence type="ECO:0000313" key="1">
    <source>
        <dbReference type="EMBL" id="SFZ97763.1"/>
    </source>
</evidence>
<proteinExistence type="predicted"/>
<accession>A0A1W1ECL1</accession>
<gene>
    <name evidence="1" type="ORF">MNB_SV-5-133</name>
</gene>
<organism evidence="1">
    <name type="scientific">hydrothermal vent metagenome</name>
    <dbReference type="NCBI Taxonomy" id="652676"/>
    <lineage>
        <taxon>unclassified sequences</taxon>
        <taxon>metagenomes</taxon>
        <taxon>ecological metagenomes</taxon>
    </lineage>
</organism>
<sequence>MNVVYGARDIVRNPSLLRIDSNESFIVEDKKAHKRLGIYLGVDLAEEFFSYKKKDKLLNAAKKIKENAIKENLLLDESVDDGL</sequence>
<dbReference type="AlphaFoldDB" id="A0A1W1ECL1"/>
<protein>
    <submittedName>
        <fullName evidence="1">Uncharacterized protein</fullName>
    </submittedName>
</protein>
<reference evidence="1" key="1">
    <citation type="submission" date="2016-10" db="EMBL/GenBank/DDBJ databases">
        <authorList>
            <person name="de Groot N.N."/>
        </authorList>
    </citation>
    <scope>NUCLEOTIDE SEQUENCE</scope>
</reference>
<dbReference type="EMBL" id="FPKX01000020">
    <property type="protein sequence ID" value="SFZ97763.1"/>
    <property type="molecule type" value="Genomic_DNA"/>
</dbReference>
<name>A0A1W1ECL1_9ZZZZ</name>